<dbReference type="CDD" id="cd08831">
    <property type="entry name" value="ArfGap_ArfGap2_3_like"/>
    <property type="match status" value="1"/>
</dbReference>
<gene>
    <name evidence="8" type="ORF">CTheo_5635</name>
</gene>
<dbReference type="AlphaFoldDB" id="A0A5N5QHK6"/>
<feature type="compositionally biased region" description="Basic and acidic residues" evidence="6">
    <location>
        <begin position="264"/>
        <end position="291"/>
    </location>
</feature>
<feature type="compositionally biased region" description="Pro residues" evidence="6">
    <location>
        <begin position="195"/>
        <end position="208"/>
    </location>
</feature>
<dbReference type="SMART" id="SM00105">
    <property type="entry name" value="ArfGap"/>
    <property type="match status" value="1"/>
</dbReference>
<dbReference type="PROSITE" id="PS50115">
    <property type="entry name" value="ARFGAP"/>
    <property type="match status" value="1"/>
</dbReference>
<dbReference type="GO" id="GO:0008270">
    <property type="term" value="F:zinc ion binding"/>
    <property type="evidence" value="ECO:0007669"/>
    <property type="project" value="UniProtKB-KW"/>
</dbReference>
<sequence length="482" mass="50758">MADPTKQETEAAFKVLKGQKANKQCFDCKARNPTWSSVTFGVYICLDCSSVHRNMGVHISFVRSTNLDSWQLAQLRTMKVGGNQSAIDFYTKHGGTSLLSATDTKAKYQGRVADLYKEELAKRVKEDAARFPSGIHIEGAPAMLSSAPAGEEAEEDFFSSWDKPAPPASTTPATTSAPVARPPGIGKPLNATQVPLPPTPTATPPAAPTTPRTVTSSSLRSSTLPAPSKPGAGTKVSKLGASKLGATKGGLGAKKAGAPIDFEAAERKAREEEERIKQLGYDAEREREEAAAKAAAAASIAAAAKPATTPSSGPSKPAAGDTQNSASMERLGMGFGRLGFGQVASTPSAAAPTRKFTEAEEVTTARDKFGSQKAISSDMYFGRNDYDPNAQAEANSRLQQFRGATSISSNQYFGREEEARDLDNAGLSSPSFNNDSLAGLEAAARDAISRVMANPDVQNAAESLRAGALKLGDYLAQMSEQR</sequence>
<evidence type="ECO:0000313" key="8">
    <source>
        <dbReference type="EMBL" id="KAB5590941.1"/>
    </source>
</evidence>
<dbReference type="SUPFAM" id="SSF57863">
    <property type="entry name" value="ArfGap/RecO-like zinc finger"/>
    <property type="match status" value="1"/>
</dbReference>
<feature type="domain" description="Arf-GAP" evidence="7">
    <location>
        <begin position="10"/>
        <end position="130"/>
    </location>
</feature>
<feature type="region of interest" description="Disordered" evidence="6">
    <location>
        <begin position="346"/>
        <end position="370"/>
    </location>
</feature>
<dbReference type="Gene3D" id="1.10.220.150">
    <property type="entry name" value="Arf GTPase activating protein"/>
    <property type="match status" value="1"/>
</dbReference>
<evidence type="ECO:0000256" key="2">
    <source>
        <dbReference type="ARBA" id="ARBA00022723"/>
    </source>
</evidence>
<dbReference type="Pfam" id="PF01412">
    <property type="entry name" value="ArfGap"/>
    <property type="match status" value="1"/>
</dbReference>
<dbReference type="FunFam" id="1.10.220.150:FF:000004">
    <property type="entry name" value="Putative ADP-ribosylation factor GTPase-activating protein 2"/>
    <property type="match status" value="1"/>
</dbReference>
<dbReference type="InterPro" id="IPR037278">
    <property type="entry name" value="ARFGAP/RecO"/>
</dbReference>
<keyword evidence="9" id="KW-1185">Reference proteome</keyword>
<feature type="compositionally biased region" description="Low complexity" evidence="6">
    <location>
        <begin position="209"/>
        <end position="226"/>
    </location>
</feature>
<keyword evidence="1" id="KW-0343">GTPase activation</keyword>
<evidence type="ECO:0000259" key="7">
    <source>
        <dbReference type="PROSITE" id="PS50115"/>
    </source>
</evidence>
<proteinExistence type="predicted"/>
<feature type="compositionally biased region" description="Low complexity" evidence="6">
    <location>
        <begin position="292"/>
        <end position="320"/>
    </location>
</feature>
<keyword evidence="4" id="KW-0862">Zinc</keyword>
<comment type="caution">
    <text evidence="8">The sequence shown here is derived from an EMBL/GenBank/DDBJ whole genome shotgun (WGS) entry which is preliminary data.</text>
</comment>
<evidence type="ECO:0000256" key="1">
    <source>
        <dbReference type="ARBA" id="ARBA00022468"/>
    </source>
</evidence>
<evidence type="ECO:0000256" key="3">
    <source>
        <dbReference type="ARBA" id="ARBA00022771"/>
    </source>
</evidence>
<feature type="compositionally biased region" description="Basic and acidic residues" evidence="6">
    <location>
        <begin position="355"/>
        <end position="370"/>
    </location>
</feature>
<dbReference type="GO" id="GO:0048205">
    <property type="term" value="P:COPI coating of Golgi vesicle"/>
    <property type="evidence" value="ECO:0007669"/>
    <property type="project" value="TreeGrafter"/>
</dbReference>
<name>A0A5N5QHK6_9AGAM</name>
<evidence type="ECO:0000256" key="5">
    <source>
        <dbReference type="PROSITE-ProRule" id="PRU00288"/>
    </source>
</evidence>
<dbReference type="InterPro" id="IPR001164">
    <property type="entry name" value="ArfGAP_dom"/>
</dbReference>
<dbReference type="GO" id="GO:0005096">
    <property type="term" value="F:GTPase activator activity"/>
    <property type="evidence" value="ECO:0007669"/>
    <property type="project" value="UniProtKB-KW"/>
</dbReference>
<dbReference type="OrthoDB" id="983479at2759"/>
<dbReference type="InterPro" id="IPR038508">
    <property type="entry name" value="ArfGAP_dom_sf"/>
</dbReference>
<protein>
    <submittedName>
        <fullName evidence="8">ADP-ribosylation factor GTPase-activating protein glo3</fullName>
    </submittedName>
</protein>
<dbReference type="PRINTS" id="PR00405">
    <property type="entry name" value="REVINTRACTNG"/>
</dbReference>
<evidence type="ECO:0000256" key="4">
    <source>
        <dbReference type="ARBA" id="ARBA00022833"/>
    </source>
</evidence>
<keyword evidence="3 5" id="KW-0863">Zinc-finger</keyword>
<dbReference type="EMBL" id="SSOP01000135">
    <property type="protein sequence ID" value="KAB5590941.1"/>
    <property type="molecule type" value="Genomic_DNA"/>
</dbReference>
<feature type="compositionally biased region" description="Low complexity" evidence="6">
    <location>
        <begin position="170"/>
        <end position="183"/>
    </location>
</feature>
<dbReference type="PANTHER" id="PTHR45686">
    <property type="entry name" value="ADP-RIBOSYLATION FACTOR GTPASE ACTIVATING PROTEIN 3, ISOFORM H-RELATED"/>
    <property type="match status" value="1"/>
</dbReference>
<feature type="region of interest" description="Disordered" evidence="6">
    <location>
        <begin position="146"/>
        <end position="327"/>
    </location>
</feature>
<reference evidence="8 9" key="1">
    <citation type="journal article" date="2019" name="Fungal Biol. Biotechnol.">
        <title>Draft genome sequence of fastidious pathogen Ceratobasidium theobromae, which causes vascular-streak dieback in Theobroma cacao.</title>
        <authorList>
            <person name="Ali S.S."/>
            <person name="Asman A."/>
            <person name="Shao J."/>
            <person name="Firmansyah A.P."/>
            <person name="Susilo A.W."/>
            <person name="Rosmana A."/>
            <person name="McMahon P."/>
            <person name="Junaid M."/>
            <person name="Guest D."/>
            <person name="Kheng T.Y."/>
            <person name="Meinhardt L.W."/>
            <person name="Bailey B.A."/>
        </authorList>
    </citation>
    <scope>NUCLEOTIDE SEQUENCE [LARGE SCALE GENOMIC DNA]</scope>
    <source>
        <strain evidence="8 9">CT2</strain>
    </source>
</reference>
<dbReference type="Proteomes" id="UP000383932">
    <property type="component" value="Unassembled WGS sequence"/>
</dbReference>
<dbReference type="PANTHER" id="PTHR45686:SF4">
    <property type="entry name" value="ADP-RIBOSYLATION FACTOR GTPASE ACTIVATING PROTEIN 3, ISOFORM H"/>
    <property type="match status" value="1"/>
</dbReference>
<organism evidence="8 9">
    <name type="scientific">Ceratobasidium theobromae</name>
    <dbReference type="NCBI Taxonomy" id="1582974"/>
    <lineage>
        <taxon>Eukaryota</taxon>
        <taxon>Fungi</taxon>
        <taxon>Dikarya</taxon>
        <taxon>Basidiomycota</taxon>
        <taxon>Agaricomycotina</taxon>
        <taxon>Agaricomycetes</taxon>
        <taxon>Cantharellales</taxon>
        <taxon>Ceratobasidiaceae</taxon>
        <taxon>Ceratobasidium</taxon>
    </lineage>
</organism>
<dbReference type="GO" id="GO:0000139">
    <property type="term" value="C:Golgi membrane"/>
    <property type="evidence" value="ECO:0007669"/>
    <property type="project" value="GOC"/>
</dbReference>
<accession>A0A5N5QHK6</accession>
<keyword evidence="2" id="KW-0479">Metal-binding</keyword>
<evidence type="ECO:0000256" key="6">
    <source>
        <dbReference type="SAM" id="MobiDB-lite"/>
    </source>
</evidence>
<evidence type="ECO:0000313" key="9">
    <source>
        <dbReference type="Proteomes" id="UP000383932"/>
    </source>
</evidence>